<reference evidence="4 5" key="1">
    <citation type="submission" date="2021-02" db="EMBL/GenBank/DDBJ databases">
        <title>Plant Genome Project.</title>
        <authorList>
            <person name="Zhang R.-G."/>
        </authorList>
    </citation>
    <scope>NUCLEOTIDE SEQUENCE [LARGE SCALE GENOMIC DNA]</scope>
    <source>
        <tissue evidence="4">Leaves</tissue>
    </source>
</reference>
<evidence type="ECO:0000259" key="3">
    <source>
        <dbReference type="PROSITE" id="PS50158"/>
    </source>
</evidence>
<dbReference type="SUPFAM" id="SSF57756">
    <property type="entry name" value="Retrovirus zinc finger-like domains"/>
    <property type="match status" value="1"/>
</dbReference>
<feature type="coiled-coil region" evidence="2">
    <location>
        <begin position="71"/>
        <end position="98"/>
    </location>
</feature>
<gene>
    <name evidence="4" type="ORF">JRO89_XS12G0119700</name>
</gene>
<organism evidence="4 5">
    <name type="scientific">Xanthoceras sorbifolium</name>
    <dbReference type="NCBI Taxonomy" id="99658"/>
    <lineage>
        <taxon>Eukaryota</taxon>
        <taxon>Viridiplantae</taxon>
        <taxon>Streptophyta</taxon>
        <taxon>Embryophyta</taxon>
        <taxon>Tracheophyta</taxon>
        <taxon>Spermatophyta</taxon>
        <taxon>Magnoliopsida</taxon>
        <taxon>eudicotyledons</taxon>
        <taxon>Gunneridae</taxon>
        <taxon>Pentapetalae</taxon>
        <taxon>rosids</taxon>
        <taxon>malvids</taxon>
        <taxon>Sapindales</taxon>
        <taxon>Sapindaceae</taxon>
        <taxon>Xanthoceroideae</taxon>
        <taxon>Xanthoceras</taxon>
    </lineage>
</organism>
<evidence type="ECO:0000313" key="4">
    <source>
        <dbReference type="EMBL" id="KAH7554143.1"/>
    </source>
</evidence>
<dbReference type="InterPro" id="IPR036875">
    <property type="entry name" value="Znf_CCHC_sf"/>
</dbReference>
<dbReference type="InterPro" id="IPR001878">
    <property type="entry name" value="Znf_CCHC"/>
</dbReference>
<feature type="domain" description="CCHC-type" evidence="3">
    <location>
        <begin position="118"/>
        <end position="131"/>
    </location>
</feature>
<evidence type="ECO:0000256" key="2">
    <source>
        <dbReference type="SAM" id="Coils"/>
    </source>
</evidence>
<dbReference type="Pfam" id="PF22936">
    <property type="entry name" value="Pol_BBD"/>
    <property type="match status" value="1"/>
</dbReference>
<protein>
    <recommendedName>
        <fullName evidence="3">CCHC-type domain-containing protein</fullName>
    </recommendedName>
</protein>
<keyword evidence="5" id="KW-1185">Reference proteome</keyword>
<dbReference type="InterPro" id="IPR054722">
    <property type="entry name" value="PolX-like_BBD"/>
</dbReference>
<dbReference type="Gene3D" id="4.10.60.10">
    <property type="entry name" value="Zinc finger, CCHC-type"/>
    <property type="match status" value="1"/>
</dbReference>
<keyword evidence="2" id="KW-0175">Coiled coil</keyword>
<evidence type="ECO:0000313" key="5">
    <source>
        <dbReference type="Proteomes" id="UP000827721"/>
    </source>
</evidence>
<dbReference type="Proteomes" id="UP000827721">
    <property type="component" value="Unassembled WGS sequence"/>
</dbReference>
<dbReference type="PANTHER" id="PTHR47592">
    <property type="entry name" value="PBF68 PROTEIN"/>
    <property type="match status" value="1"/>
</dbReference>
<keyword evidence="1" id="KW-0863">Zinc-finger</keyword>
<sequence length="330" mass="37590">MNDVAIVEKILRSLAPKYDYVFCSIEESKDIDDLSLDELQSSLLVHEHKMNRSITTYEQALKASTLLNPQISEEEVEVEVEEEELEAIEMEADSIKASRVMMINQIFQAKAEDSKVECYRCHKFGHYRSDCYVRMPKDKERWEKSNFADKKEVETLLMAYHVKEEPPESNVWYVDTGCSNHMCGSKSSFSYLTEGFRTTVSFGDCSTVSVMGKGDIQIKTRNGYVETISNVFYVPDLKSNLLSAGQLQEKGYIITIQKGACEIYDPSKGAIVVVPMSSNNSRQQDILVSFDEVENLFVDHSIDQQLQTSDEILTADHLIIDQPRSRKRPA</sequence>
<dbReference type="PROSITE" id="PS50158">
    <property type="entry name" value="ZF_CCHC"/>
    <property type="match status" value="1"/>
</dbReference>
<dbReference type="Pfam" id="PF14223">
    <property type="entry name" value="Retrotran_gag_2"/>
    <property type="match status" value="1"/>
</dbReference>
<keyword evidence="1" id="KW-0862">Zinc</keyword>
<dbReference type="EMBL" id="JAFEMO010000012">
    <property type="protein sequence ID" value="KAH7554143.1"/>
    <property type="molecule type" value="Genomic_DNA"/>
</dbReference>
<keyword evidence="1" id="KW-0479">Metal-binding</keyword>
<accession>A0ABQ8HCD1</accession>
<evidence type="ECO:0000256" key="1">
    <source>
        <dbReference type="PROSITE-ProRule" id="PRU00047"/>
    </source>
</evidence>
<proteinExistence type="predicted"/>
<comment type="caution">
    <text evidence="4">The sequence shown here is derived from an EMBL/GenBank/DDBJ whole genome shotgun (WGS) entry which is preliminary data.</text>
</comment>
<dbReference type="PANTHER" id="PTHR47592:SF27">
    <property type="entry name" value="OS08G0421700 PROTEIN"/>
    <property type="match status" value="1"/>
</dbReference>
<name>A0ABQ8HCD1_9ROSI</name>